<evidence type="ECO:0000256" key="1">
    <source>
        <dbReference type="ARBA" id="ARBA00001974"/>
    </source>
</evidence>
<comment type="subcellular location">
    <subcellularLocation>
        <location evidence="2">Membrane</location>
        <topology evidence="2">Multi-pass membrane protein</topology>
    </subcellularLocation>
</comment>
<feature type="domain" description="Cryptochrome/DNA photolyase FAD-binding" evidence="11">
    <location>
        <begin position="203"/>
        <end position="371"/>
    </location>
</feature>
<sequence>MISPFQGAVQSDVPLTPPLLRLGLRLRLRLELQLGLRLGLWLGLRLRVAAAGCGCGPRLRPAACTTLYAPPAVGAERGATPPSQPFVRDLPAGVADPAALLALPECEALVRLGYAPQDAGAACAPEPRAALDFWGGEAAGLARLEGWVQGGGLSGYYDSRSGVLGADYSSKLSPWLALGCLSPVRVYRRIRREGLSDSVRWLISELGWRDLFRYHLIYHGSAVFKVGGPAAAQRAWLRDKRLFDAWRLGETGIHYVDAHMRELAASGFMSNTGRQLVASFLSCCLGMDWRLGAMWFEATLLDHDVAINYGNWNREAHVRWAGRRSVPAEADLQGEERSHLLARLAGAARGGTGAYDTAEFVRRWVPELRGAAGGGLVCRAAPRPVLEVLCWSCSALERASALVGGKLLCPACRGACSWCGTPSGSAARAGSKRYTGGPPTVHEGGARHSFEVMAAVSIPQRVPSQAGRADGAVAAEHSAAATRDEVLRNRLPALQAVTDAISNLSQPERGRLLLPSGFAAMLDLCDAVREVGDVSSMLGPTWALHQRIDWATAVALHAVPRAREAYQTFLASHVNGHRALLEVHTVFPSVGAGGTQWVTRVREVLKVWEAAHPGYSAEVSGGASQAVDVRDTLMAGMARYLAVIVTIIVFLVYYAFKSVMVPIRLAVALVFTLVATYGTGVIIYQTPLLHPWFPFLRDFNGISYEVIPHVTGIAISLGLDYDIFLVSRVVEFRMSRYTDRASIFRPPRLKTLAAGAPRLPALAEQWPGDLAGQHLRELEQWPRDLAGQYLRKLGAPFVPQ</sequence>
<evidence type="ECO:0000259" key="10">
    <source>
        <dbReference type="Pfam" id="PF03176"/>
    </source>
</evidence>
<dbReference type="Pfam" id="PF03176">
    <property type="entry name" value="MMPL"/>
    <property type="match status" value="1"/>
</dbReference>
<name>A0ABN9PIF7_9DINO</name>
<evidence type="ECO:0000256" key="8">
    <source>
        <dbReference type="ARBA" id="ARBA00023136"/>
    </source>
</evidence>
<keyword evidence="5 9" id="KW-0812">Transmembrane</keyword>
<evidence type="ECO:0000256" key="4">
    <source>
        <dbReference type="ARBA" id="ARBA00022630"/>
    </source>
</evidence>
<keyword evidence="4" id="KW-0285">Flavoprotein</keyword>
<evidence type="ECO:0000256" key="2">
    <source>
        <dbReference type="ARBA" id="ARBA00004141"/>
    </source>
</evidence>
<dbReference type="InterPro" id="IPR005101">
    <property type="entry name" value="Cryptochr/Photolyase_FAD-bd"/>
</dbReference>
<evidence type="ECO:0000259" key="11">
    <source>
        <dbReference type="Pfam" id="PF03441"/>
    </source>
</evidence>
<comment type="caution">
    <text evidence="12">The sequence shown here is derived from an EMBL/GenBank/DDBJ whole genome shotgun (WGS) entry which is preliminary data.</text>
</comment>
<evidence type="ECO:0000256" key="7">
    <source>
        <dbReference type="ARBA" id="ARBA00022989"/>
    </source>
</evidence>
<dbReference type="PANTHER" id="PTHR11455:SF22">
    <property type="entry name" value="CRYPTOCHROME DASH"/>
    <property type="match status" value="1"/>
</dbReference>
<accession>A0ABN9PIF7</accession>
<evidence type="ECO:0000313" key="12">
    <source>
        <dbReference type="EMBL" id="CAK0792746.1"/>
    </source>
</evidence>
<dbReference type="InterPro" id="IPR004869">
    <property type="entry name" value="MMPL_dom"/>
</dbReference>
<evidence type="ECO:0008006" key="14">
    <source>
        <dbReference type="Google" id="ProtNLM"/>
    </source>
</evidence>
<feature type="domain" description="Membrane transport protein MMPL" evidence="10">
    <location>
        <begin position="575"/>
        <end position="735"/>
    </location>
</feature>
<keyword evidence="7 9" id="KW-1133">Transmembrane helix</keyword>
<proteinExistence type="inferred from homology"/>
<dbReference type="InterPro" id="IPR002081">
    <property type="entry name" value="Cryptochrome/DNA_photolyase_1"/>
</dbReference>
<dbReference type="SUPFAM" id="SSF48173">
    <property type="entry name" value="Cryptochrome/photolyase FAD-binding domain"/>
    <property type="match status" value="1"/>
</dbReference>
<dbReference type="PANTHER" id="PTHR11455">
    <property type="entry name" value="CRYPTOCHROME"/>
    <property type="match status" value="1"/>
</dbReference>
<evidence type="ECO:0000256" key="5">
    <source>
        <dbReference type="ARBA" id="ARBA00022692"/>
    </source>
</evidence>
<keyword evidence="8 9" id="KW-0472">Membrane</keyword>
<feature type="transmembrane region" description="Helical" evidence="9">
    <location>
        <begin position="637"/>
        <end position="656"/>
    </location>
</feature>
<dbReference type="Pfam" id="PF03441">
    <property type="entry name" value="FAD_binding_7"/>
    <property type="match status" value="1"/>
</dbReference>
<comment type="cofactor">
    <cofactor evidence="1">
        <name>FAD</name>
        <dbReference type="ChEBI" id="CHEBI:57692"/>
    </cofactor>
</comment>
<dbReference type="Proteomes" id="UP001189429">
    <property type="component" value="Unassembled WGS sequence"/>
</dbReference>
<dbReference type="Gene3D" id="1.10.579.10">
    <property type="entry name" value="DNA Cyclobutane Dipyrimidine Photolyase, subunit A, domain 3"/>
    <property type="match status" value="1"/>
</dbReference>
<gene>
    <name evidence="12" type="ORF">PCOR1329_LOCUS3234</name>
</gene>
<dbReference type="InterPro" id="IPR036134">
    <property type="entry name" value="Crypto/Photolyase_FAD-like_sf"/>
</dbReference>
<dbReference type="Gene3D" id="1.25.40.80">
    <property type="match status" value="1"/>
</dbReference>
<reference evidence="12" key="1">
    <citation type="submission" date="2023-10" db="EMBL/GenBank/DDBJ databases">
        <authorList>
            <person name="Chen Y."/>
            <person name="Shah S."/>
            <person name="Dougan E. K."/>
            <person name="Thang M."/>
            <person name="Chan C."/>
        </authorList>
    </citation>
    <scope>NUCLEOTIDE SEQUENCE [LARGE SCALE GENOMIC DNA]</scope>
</reference>
<keyword evidence="13" id="KW-1185">Reference proteome</keyword>
<evidence type="ECO:0000313" key="13">
    <source>
        <dbReference type="Proteomes" id="UP001189429"/>
    </source>
</evidence>
<evidence type="ECO:0000256" key="6">
    <source>
        <dbReference type="ARBA" id="ARBA00022827"/>
    </source>
</evidence>
<evidence type="ECO:0000256" key="3">
    <source>
        <dbReference type="ARBA" id="ARBA00005862"/>
    </source>
</evidence>
<dbReference type="EMBL" id="CAUYUJ010000825">
    <property type="protein sequence ID" value="CAK0792746.1"/>
    <property type="molecule type" value="Genomic_DNA"/>
</dbReference>
<feature type="transmembrane region" description="Helical" evidence="9">
    <location>
        <begin position="706"/>
        <end position="726"/>
    </location>
</feature>
<keyword evidence="6" id="KW-0274">FAD</keyword>
<evidence type="ECO:0000256" key="9">
    <source>
        <dbReference type="SAM" id="Phobius"/>
    </source>
</evidence>
<comment type="similarity">
    <text evidence="3">Belongs to the DNA photolyase class-1 family.</text>
</comment>
<dbReference type="SUPFAM" id="SSF82866">
    <property type="entry name" value="Multidrug efflux transporter AcrB transmembrane domain"/>
    <property type="match status" value="1"/>
</dbReference>
<dbReference type="Gene3D" id="1.20.1640.10">
    <property type="entry name" value="Multidrug efflux transporter AcrB transmembrane domain"/>
    <property type="match status" value="1"/>
</dbReference>
<organism evidence="12 13">
    <name type="scientific">Prorocentrum cordatum</name>
    <dbReference type="NCBI Taxonomy" id="2364126"/>
    <lineage>
        <taxon>Eukaryota</taxon>
        <taxon>Sar</taxon>
        <taxon>Alveolata</taxon>
        <taxon>Dinophyceae</taxon>
        <taxon>Prorocentrales</taxon>
        <taxon>Prorocentraceae</taxon>
        <taxon>Prorocentrum</taxon>
    </lineage>
</organism>
<feature type="transmembrane region" description="Helical" evidence="9">
    <location>
        <begin position="663"/>
        <end position="686"/>
    </location>
</feature>
<protein>
    <recommendedName>
        <fullName evidence="14">Cryptochrome DASH</fullName>
    </recommendedName>
</protein>